<dbReference type="PROSITE" id="PS50011">
    <property type="entry name" value="PROTEIN_KINASE_DOM"/>
    <property type="match status" value="1"/>
</dbReference>
<dbReference type="AlphaFoldDB" id="A0A365GWQ2"/>
<dbReference type="CDD" id="cd14014">
    <property type="entry name" value="STKc_PknB_like"/>
    <property type="match status" value="1"/>
</dbReference>
<dbReference type="InterPro" id="IPR008271">
    <property type="entry name" value="Ser/Thr_kinase_AS"/>
</dbReference>
<dbReference type="SMART" id="SM00220">
    <property type="entry name" value="S_TKc"/>
    <property type="match status" value="1"/>
</dbReference>
<keyword evidence="4" id="KW-0547">Nucleotide-binding</keyword>
<evidence type="ECO:0000256" key="2">
    <source>
        <dbReference type="ARBA" id="ARBA00022527"/>
    </source>
</evidence>
<feature type="transmembrane region" description="Helical" evidence="7">
    <location>
        <begin position="255"/>
        <end position="278"/>
    </location>
</feature>
<keyword evidence="10" id="KW-1185">Reference proteome</keyword>
<comment type="caution">
    <text evidence="9">The sequence shown here is derived from an EMBL/GenBank/DDBJ whole genome shotgun (WGS) entry which is preliminary data.</text>
</comment>
<dbReference type="PANTHER" id="PTHR43289">
    <property type="entry name" value="MITOGEN-ACTIVATED PROTEIN KINASE KINASE KINASE 20-RELATED"/>
    <property type="match status" value="1"/>
</dbReference>
<evidence type="ECO:0000259" key="8">
    <source>
        <dbReference type="PROSITE" id="PS50011"/>
    </source>
</evidence>
<dbReference type="PANTHER" id="PTHR43289:SF6">
    <property type="entry name" value="SERINE_THREONINE-PROTEIN KINASE NEKL-3"/>
    <property type="match status" value="1"/>
</dbReference>
<evidence type="ECO:0000256" key="4">
    <source>
        <dbReference type="ARBA" id="ARBA00022741"/>
    </source>
</evidence>
<keyword evidence="7" id="KW-1133">Transmembrane helix</keyword>
<dbReference type="Proteomes" id="UP000251891">
    <property type="component" value="Unassembled WGS sequence"/>
</dbReference>
<dbReference type="SUPFAM" id="SSF56112">
    <property type="entry name" value="Protein kinase-like (PK-like)"/>
    <property type="match status" value="1"/>
</dbReference>
<gene>
    <name evidence="9" type="ORF">DPM19_31340</name>
</gene>
<sequence length="429" mass="46494">MGTVWHARDEILNREVAVKEVELPDRLTGAERSALCHRLVREARAAAALRHPGVATVHDVLVADGRPWIVMELLRARSLQQVLDTAGPLPPVPAARIGRAVLSVLDALHAAGFLHRDVKPGNVLLTDDGRVVLSDYGLAVRTGERTGFEGSPAYVSPEQARGESGTEASDLWSLGTLLYAAVEGRSPYARKGALASMVAVLIGEYEPPGHAAELGPVIEGLLRPDPADRLTTIQVAELLDRMLDARQEAQRGRRWYPATVAGLLLVIVVLGALAGWAVRWYPAAPGPVSLVEAGSATTSYTRPGSYRVRVPADWRRTEREHGVEWSLPGSGGRLVIAPAAGDAVAGLLAAEHQALADGRYSGYRRLRLEATPELGPGTAEWEFTWRDMRGLHSRVGGHDLFFTAPVDRWTPGQRHFDRVRATFRPAARS</sequence>
<proteinExistence type="predicted"/>
<keyword evidence="6" id="KW-0067">ATP-binding</keyword>
<evidence type="ECO:0000256" key="6">
    <source>
        <dbReference type="ARBA" id="ARBA00022840"/>
    </source>
</evidence>
<accession>A0A365GWQ2</accession>
<name>A0A365GWQ2_9ACTN</name>
<keyword evidence="7" id="KW-0472">Membrane</keyword>
<dbReference type="OrthoDB" id="3679634at2"/>
<reference evidence="9 10" key="1">
    <citation type="submission" date="2018-06" db="EMBL/GenBank/DDBJ databases">
        <title>Actinomadura craniellae sp. nov. isolated from marine sponge Craniella sp.</title>
        <authorList>
            <person name="Li L."/>
            <person name="Xu Q.H."/>
            <person name="Lin H.W."/>
            <person name="Lu Y.H."/>
        </authorList>
    </citation>
    <scope>NUCLEOTIDE SEQUENCE [LARGE SCALE GENOMIC DNA]</scope>
    <source>
        <strain evidence="9 10">LHW63021</strain>
    </source>
</reference>
<dbReference type="InterPro" id="IPR011009">
    <property type="entry name" value="Kinase-like_dom_sf"/>
</dbReference>
<evidence type="ECO:0000256" key="1">
    <source>
        <dbReference type="ARBA" id="ARBA00012513"/>
    </source>
</evidence>
<evidence type="ECO:0000313" key="9">
    <source>
        <dbReference type="EMBL" id="RAY11251.1"/>
    </source>
</evidence>
<dbReference type="Gene3D" id="3.30.200.20">
    <property type="entry name" value="Phosphorylase Kinase, domain 1"/>
    <property type="match status" value="1"/>
</dbReference>
<keyword evidence="5" id="KW-0418">Kinase</keyword>
<organism evidence="9 10">
    <name type="scientific">Actinomadura craniellae</name>
    <dbReference type="NCBI Taxonomy" id="2231787"/>
    <lineage>
        <taxon>Bacteria</taxon>
        <taxon>Bacillati</taxon>
        <taxon>Actinomycetota</taxon>
        <taxon>Actinomycetes</taxon>
        <taxon>Streptosporangiales</taxon>
        <taxon>Thermomonosporaceae</taxon>
        <taxon>Actinomadura</taxon>
    </lineage>
</organism>
<keyword evidence="2" id="KW-0723">Serine/threonine-protein kinase</keyword>
<dbReference type="EMBL" id="QLYX01000020">
    <property type="protein sequence ID" value="RAY11251.1"/>
    <property type="molecule type" value="Genomic_DNA"/>
</dbReference>
<evidence type="ECO:0000313" key="10">
    <source>
        <dbReference type="Proteomes" id="UP000251891"/>
    </source>
</evidence>
<dbReference type="GO" id="GO:0004674">
    <property type="term" value="F:protein serine/threonine kinase activity"/>
    <property type="evidence" value="ECO:0007669"/>
    <property type="project" value="UniProtKB-KW"/>
</dbReference>
<dbReference type="InterPro" id="IPR000719">
    <property type="entry name" value="Prot_kinase_dom"/>
</dbReference>
<protein>
    <recommendedName>
        <fullName evidence="1">non-specific serine/threonine protein kinase</fullName>
        <ecNumber evidence="1">2.7.11.1</ecNumber>
    </recommendedName>
</protein>
<keyword evidence="7" id="KW-0812">Transmembrane</keyword>
<dbReference type="Pfam" id="PF00069">
    <property type="entry name" value="Pkinase"/>
    <property type="match status" value="1"/>
</dbReference>
<evidence type="ECO:0000256" key="5">
    <source>
        <dbReference type="ARBA" id="ARBA00022777"/>
    </source>
</evidence>
<evidence type="ECO:0000256" key="7">
    <source>
        <dbReference type="SAM" id="Phobius"/>
    </source>
</evidence>
<feature type="domain" description="Protein kinase" evidence="8">
    <location>
        <begin position="1"/>
        <end position="243"/>
    </location>
</feature>
<dbReference type="Gene3D" id="1.10.510.10">
    <property type="entry name" value="Transferase(Phosphotransferase) domain 1"/>
    <property type="match status" value="1"/>
</dbReference>
<dbReference type="PROSITE" id="PS00108">
    <property type="entry name" value="PROTEIN_KINASE_ST"/>
    <property type="match status" value="1"/>
</dbReference>
<evidence type="ECO:0000256" key="3">
    <source>
        <dbReference type="ARBA" id="ARBA00022679"/>
    </source>
</evidence>
<dbReference type="GO" id="GO:0005524">
    <property type="term" value="F:ATP binding"/>
    <property type="evidence" value="ECO:0007669"/>
    <property type="project" value="UniProtKB-KW"/>
</dbReference>
<dbReference type="EC" id="2.7.11.1" evidence="1"/>
<keyword evidence="3" id="KW-0808">Transferase</keyword>